<dbReference type="InParanoid" id="A0A672IJN9"/>
<evidence type="ECO:0000313" key="8">
    <source>
        <dbReference type="Proteomes" id="UP000472267"/>
    </source>
</evidence>
<evidence type="ECO:0000256" key="1">
    <source>
        <dbReference type="ARBA" id="ARBA00008535"/>
    </source>
</evidence>
<evidence type="ECO:0000256" key="4">
    <source>
        <dbReference type="SAM" id="Coils"/>
    </source>
</evidence>
<name>A0A672IJN9_SALFA</name>
<organism evidence="7 8">
    <name type="scientific">Salarias fasciatus</name>
    <name type="common">Jewelled blenny</name>
    <name type="synonym">Blennius fasciatus</name>
    <dbReference type="NCBI Taxonomy" id="181472"/>
    <lineage>
        <taxon>Eukaryota</taxon>
        <taxon>Metazoa</taxon>
        <taxon>Chordata</taxon>
        <taxon>Craniata</taxon>
        <taxon>Vertebrata</taxon>
        <taxon>Euteleostomi</taxon>
        <taxon>Actinopterygii</taxon>
        <taxon>Neopterygii</taxon>
        <taxon>Teleostei</taxon>
        <taxon>Neoteleostei</taxon>
        <taxon>Acanthomorphata</taxon>
        <taxon>Ovalentaria</taxon>
        <taxon>Blenniimorphae</taxon>
        <taxon>Blenniiformes</taxon>
        <taxon>Blennioidei</taxon>
        <taxon>Blenniidae</taxon>
        <taxon>Salariinae</taxon>
        <taxon>Salarias</taxon>
    </lineage>
</organism>
<feature type="domain" description="AIG1-type G" evidence="6">
    <location>
        <begin position="4"/>
        <end position="213"/>
    </location>
</feature>
<evidence type="ECO:0000259" key="6">
    <source>
        <dbReference type="PROSITE" id="PS51720"/>
    </source>
</evidence>
<comment type="similarity">
    <text evidence="1">Belongs to the TRAFAC class TrmE-Era-EngA-EngB-Septin-like GTPase superfamily. AIG1/Toc34/Toc159-like paraseptin GTPase family. IAN subfamily.</text>
</comment>
<accession>A0A672IJN9</accession>
<dbReference type="Gene3D" id="3.40.50.300">
    <property type="entry name" value="P-loop containing nucleotide triphosphate hydrolases"/>
    <property type="match status" value="1"/>
</dbReference>
<evidence type="ECO:0000313" key="7">
    <source>
        <dbReference type="Ensembl" id="ENSSFAP00005041085.1"/>
    </source>
</evidence>
<dbReference type="PROSITE" id="PS51720">
    <property type="entry name" value="G_AIG1"/>
    <property type="match status" value="1"/>
</dbReference>
<dbReference type="Proteomes" id="UP000472267">
    <property type="component" value="Chromosome 3"/>
</dbReference>
<keyword evidence="4" id="KW-0175">Coiled coil</keyword>
<reference evidence="7" key="3">
    <citation type="submission" date="2025-09" db="UniProtKB">
        <authorList>
            <consortium name="Ensembl"/>
        </authorList>
    </citation>
    <scope>IDENTIFICATION</scope>
</reference>
<reference evidence="7" key="2">
    <citation type="submission" date="2025-08" db="UniProtKB">
        <authorList>
            <consortium name="Ensembl"/>
        </authorList>
    </citation>
    <scope>IDENTIFICATION</scope>
</reference>
<evidence type="ECO:0000256" key="2">
    <source>
        <dbReference type="ARBA" id="ARBA00022741"/>
    </source>
</evidence>
<dbReference type="AlphaFoldDB" id="A0A672IJN9"/>
<dbReference type="OrthoDB" id="425923at2759"/>
<sequence>MEVQNALRIVMLGKYGSGISSLANTILGENYFEINSLSDSETRFSQSKTKSVQGRVLTLIDSSGLFLPGRSEEDVKASRLRCMIECAPGPHAFLIVLKVEKFTEQEEDIITQICKLFSEDALKYAAVVFTKGDQLPEGMKISKFVDDSKALSELVRKCGGRCHVFDNKYWKQTQQDEYRSNQFQVAELLKSIDQIVKMHSGGYYTNNRLQEVESEIQTAQEQIRESSENMVEEDIREQAKRRFFERSLECRQRLSSMFRWVMRLVVPGLLAIVVGVIGSKLKKFLYERIYDPWNEH</sequence>
<gene>
    <name evidence="7" type="primary">LOC115386289</name>
</gene>
<evidence type="ECO:0000256" key="5">
    <source>
        <dbReference type="SAM" id="Phobius"/>
    </source>
</evidence>
<dbReference type="InterPro" id="IPR045058">
    <property type="entry name" value="GIMA/IAN/Toc"/>
</dbReference>
<dbReference type="FunFam" id="3.40.50.300:FF:000366">
    <property type="entry name" value="GTPase, IMAP family member 2"/>
    <property type="match status" value="1"/>
</dbReference>
<feature type="coiled-coil region" evidence="4">
    <location>
        <begin position="209"/>
        <end position="236"/>
    </location>
</feature>
<keyword evidence="3" id="KW-0342">GTP-binding</keyword>
<keyword evidence="8" id="KW-1185">Reference proteome</keyword>
<dbReference type="Pfam" id="PF04548">
    <property type="entry name" value="AIG1"/>
    <property type="match status" value="1"/>
</dbReference>
<keyword evidence="5" id="KW-0472">Membrane</keyword>
<dbReference type="InterPro" id="IPR027417">
    <property type="entry name" value="P-loop_NTPase"/>
</dbReference>
<dbReference type="GeneID" id="115386289"/>
<dbReference type="SUPFAM" id="SSF52540">
    <property type="entry name" value="P-loop containing nucleoside triphosphate hydrolases"/>
    <property type="match status" value="1"/>
</dbReference>
<reference evidence="7" key="1">
    <citation type="submission" date="2019-06" db="EMBL/GenBank/DDBJ databases">
        <authorList>
            <consortium name="Wellcome Sanger Institute Data Sharing"/>
        </authorList>
    </citation>
    <scope>NUCLEOTIDE SEQUENCE [LARGE SCALE GENOMIC DNA]</scope>
</reference>
<dbReference type="Ensembl" id="ENSSFAT00005042594.1">
    <property type="protein sequence ID" value="ENSSFAP00005041085.1"/>
    <property type="gene ID" value="ENSSFAG00005020447.1"/>
</dbReference>
<dbReference type="RefSeq" id="XP_029944403.1">
    <property type="nucleotide sequence ID" value="XM_030088543.1"/>
</dbReference>
<proteinExistence type="inferred from homology"/>
<keyword evidence="5" id="KW-0812">Transmembrane</keyword>
<dbReference type="OMA" id="RCHEDEY"/>
<dbReference type="GO" id="GO:0005525">
    <property type="term" value="F:GTP binding"/>
    <property type="evidence" value="ECO:0007669"/>
    <property type="project" value="UniProtKB-KW"/>
</dbReference>
<dbReference type="PANTHER" id="PTHR10903">
    <property type="entry name" value="GTPASE, IMAP FAMILY MEMBER-RELATED"/>
    <property type="match status" value="1"/>
</dbReference>
<keyword evidence="2" id="KW-0547">Nucleotide-binding</keyword>
<feature type="transmembrane region" description="Helical" evidence="5">
    <location>
        <begin position="260"/>
        <end position="278"/>
    </location>
</feature>
<keyword evidence="5" id="KW-1133">Transmembrane helix</keyword>
<protein>
    <submittedName>
        <fullName evidence="7">GTPase IMAP family member 7-like</fullName>
    </submittedName>
</protein>
<dbReference type="RefSeq" id="XP_029944404.1">
    <property type="nucleotide sequence ID" value="XM_030088544.1"/>
</dbReference>
<evidence type="ECO:0000256" key="3">
    <source>
        <dbReference type="ARBA" id="ARBA00023134"/>
    </source>
</evidence>
<dbReference type="InterPro" id="IPR006703">
    <property type="entry name" value="G_AIG1"/>
</dbReference>
<dbReference type="PANTHER" id="PTHR10903:SF62">
    <property type="entry name" value="GTPASE IMAP FAMILY MEMBER 4-LIKE-RELATED"/>
    <property type="match status" value="1"/>
</dbReference>